<feature type="binding site" evidence="9">
    <location>
        <position position="89"/>
    </location>
    <ligand>
        <name>S-adenosyl-L-methionine</name>
        <dbReference type="ChEBI" id="CHEBI:59789"/>
    </ligand>
</feature>
<gene>
    <name evidence="10" type="ORF">ASIM_LOCUS17158</name>
</gene>
<name>A0A3P6R9A8_ANISI</name>
<comment type="function">
    <text evidence="2">Methylates the carboxyl group of the C-terminal leucine residue of protein phosphatase 2A catalytic subunits to form alpha-leucine ester residues.</text>
</comment>
<dbReference type="AlphaFoldDB" id="A0A3P6R9A8"/>
<proteinExistence type="inferred from homology"/>
<evidence type="ECO:0000256" key="8">
    <source>
        <dbReference type="ARBA" id="ARBA00032526"/>
    </source>
</evidence>
<dbReference type="GO" id="GO:0032259">
    <property type="term" value="P:methylation"/>
    <property type="evidence" value="ECO:0007669"/>
    <property type="project" value="UniProtKB-KW"/>
</dbReference>
<dbReference type="Pfam" id="PF04072">
    <property type="entry name" value="LCM"/>
    <property type="match status" value="1"/>
</dbReference>
<evidence type="ECO:0000256" key="9">
    <source>
        <dbReference type="PIRSR" id="PIRSR016305-1"/>
    </source>
</evidence>
<dbReference type="EC" id="2.1.1.233" evidence="4"/>
<dbReference type="GO" id="GO:0005829">
    <property type="term" value="C:cytosol"/>
    <property type="evidence" value="ECO:0007669"/>
    <property type="project" value="TreeGrafter"/>
</dbReference>
<evidence type="ECO:0000256" key="4">
    <source>
        <dbReference type="ARBA" id="ARBA00012834"/>
    </source>
</evidence>
<evidence type="ECO:0000256" key="7">
    <source>
        <dbReference type="ARBA" id="ARBA00022691"/>
    </source>
</evidence>
<keyword evidence="7 9" id="KW-0949">S-adenosyl-L-methionine</keyword>
<evidence type="ECO:0000313" key="10">
    <source>
        <dbReference type="EMBL" id="VDK59642.1"/>
    </source>
</evidence>
<dbReference type="InterPro" id="IPR007213">
    <property type="entry name" value="Ppm1/Ppm2/Tcmp"/>
</dbReference>
<evidence type="ECO:0000256" key="1">
    <source>
        <dbReference type="ARBA" id="ARBA00000724"/>
    </source>
</evidence>
<organism evidence="10 11">
    <name type="scientific">Anisakis simplex</name>
    <name type="common">Herring worm</name>
    <dbReference type="NCBI Taxonomy" id="6269"/>
    <lineage>
        <taxon>Eukaryota</taxon>
        <taxon>Metazoa</taxon>
        <taxon>Ecdysozoa</taxon>
        <taxon>Nematoda</taxon>
        <taxon>Chromadorea</taxon>
        <taxon>Rhabditida</taxon>
        <taxon>Spirurina</taxon>
        <taxon>Ascaridomorpha</taxon>
        <taxon>Ascaridoidea</taxon>
        <taxon>Anisakidae</taxon>
        <taxon>Anisakis</taxon>
        <taxon>Anisakis simplex complex</taxon>
    </lineage>
</organism>
<sequence length="228" mass="26176">MKDSKAKFHKYVEVDFSSVTAKKIRQIRKPGSPDLVAMFSEKPSEFEHSDLHAGDYQLLGADLRQPKELKSKLEASGLDFDMPTLFIAECVLVYMSAMHSGQLLNEIATWFKTALFVNYEQVEMGDTFGGVMERNLQQRGIILPGLSSCKSLESQKQRFLDNKWESVNIWTMSEIYKTKLPKNEVTRIEAIEFLDERELLVQLLDHYCISIAFKDSSSKYSHLKDVFS</sequence>
<dbReference type="PANTHER" id="PTHR13600:SF33">
    <property type="entry name" value="LEUCINE CARBOXYL METHYLTRANSFERASE 1"/>
    <property type="match status" value="1"/>
</dbReference>
<protein>
    <recommendedName>
        <fullName evidence="4">[phosphatase 2A protein]-leucine-carboxy methyltransferase</fullName>
        <ecNumber evidence="4">2.1.1.233</ecNumber>
    </recommendedName>
    <alternativeName>
        <fullName evidence="8">[Phosphatase 2A protein]-leucine-carboxy methyltransferase 1</fullName>
    </alternativeName>
</protein>
<comment type="similarity">
    <text evidence="3">Belongs to the methyltransferase superfamily. LCMT family.</text>
</comment>
<keyword evidence="11" id="KW-1185">Reference proteome</keyword>
<evidence type="ECO:0000256" key="3">
    <source>
        <dbReference type="ARBA" id="ARBA00010703"/>
    </source>
</evidence>
<evidence type="ECO:0000256" key="6">
    <source>
        <dbReference type="ARBA" id="ARBA00022679"/>
    </source>
</evidence>
<reference evidence="10 11" key="1">
    <citation type="submission" date="2018-11" db="EMBL/GenBank/DDBJ databases">
        <authorList>
            <consortium name="Pathogen Informatics"/>
        </authorList>
    </citation>
    <scope>NUCLEOTIDE SEQUENCE [LARGE SCALE GENOMIC DNA]</scope>
</reference>
<dbReference type="InterPro" id="IPR016651">
    <property type="entry name" value="LCMT1"/>
</dbReference>
<feature type="binding site" evidence="9">
    <location>
        <begin position="62"/>
        <end position="63"/>
    </location>
    <ligand>
        <name>S-adenosyl-L-methionine</name>
        <dbReference type="ChEBI" id="CHEBI:59789"/>
    </ligand>
</feature>
<dbReference type="PIRSF" id="PIRSF016305">
    <property type="entry name" value="LCM_mtfrase"/>
    <property type="match status" value="1"/>
</dbReference>
<evidence type="ECO:0000313" key="11">
    <source>
        <dbReference type="Proteomes" id="UP000267096"/>
    </source>
</evidence>
<accession>A0A3P6R9A8</accession>
<dbReference type="InterPro" id="IPR029063">
    <property type="entry name" value="SAM-dependent_MTases_sf"/>
</dbReference>
<dbReference type="PANTHER" id="PTHR13600">
    <property type="entry name" value="LEUCINE CARBOXYL METHYLTRANSFERASE"/>
    <property type="match status" value="1"/>
</dbReference>
<keyword evidence="6" id="KW-0808">Transferase</keyword>
<dbReference type="SUPFAM" id="SSF53335">
    <property type="entry name" value="S-adenosyl-L-methionine-dependent methyltransferases"/>
    <property type="match status" value="1"/>
</dbReference>
<evidence type="ECO:0000256" key="5">
    <source>
        <dbReference type="ARBA" id="ARBA00022603"/>
    </source>
</evidence>
<dbReference type="Gene3D" id="3.40.50.150">
    <property type="entry name" value="Vaccinia Virus protein VP39"/>
    <property type="match status" value="1"/>
</dbReference>
<evidence type="ECO:0000256" key="2">
    <source>
        <dbReference type="ARBA" id="ARBA00003455"/>
    </source>
</evidence>
<dbReference type="OrthoDB" id="203237at2759"/>
<dbReference type="GO" id="GO:0018423">
    <property type="term" value="F:protein C-terminal leucine carboxyl O-methyltransferase activity"/>
    <property type="evidence" value="ECO:0007669"/>
    <property type="project" value="UniProtKB-EC"/>
</dbReference>
<comment type="catalytic activity">
    <reaction evidence="1">
        <text>[phosphatase 2A protein]-C-terminal L-leucine + S-adenosyl-L-methionine = [phosphatase 2A protein]-C-terminal L-leucine methyl ester + S-adenosyl-L-homocysteine</text>
        <dbReference type="Rhea" id="RHEA:48544"/>
        <dbReference type="Rhea" id="RHEA-COMP:12134"/>
        <dbReference type="Rhea" id="RHEA-COMP:12135"/>
        <dbReference type="ChEBI" id="CHEBI:57856"/>
        <dbReference type="ChEBI" id="CHEBI:59789"/>
        <dbReference type="ChEBI" id="CHEBI:90516"/>
        <dbReference type="ChEBI" id="CHEBI:90517"/>
        <dbReference type="EC" id="2.1.1.233"/>
    </reaction>
</comment>
<dbReference type="EMBL" id="UYRR01033806">
    <property type="protein sequence ID" value="VDK59642.1"/>
    <property type="molecule type" value="Genomic_DNA"/>
</dbReference>
<dbReference type="Proteomes" id="UP000267096">
    <property type="component" value="Unassembled WGS sequence"/>
</dbReference>
<keyword evidence="5" id="KW-0489">Methyltransferase</keyword>